<name>A0ABV1KWP0_9BACL</name>
<evidence type="ECO:0000313" key="1">
    <source>
        <dbReference type="EMBL" id="MEQ4484530.1"/>
    </source>
</evidence>
<dbReference type="NCBIfam" id="TIGR01784">
    <property type="entry name" value="T_den_put_tspse"/>
    <property type="match status" value="1"/>
</dbReference>
<gene>
    <name evidence="1" type="ORF">QJS35_19200</name>
</gene>
<dbReference type="EMBL" id="JASKHM010000011">
    <property type="protein sequence ID" value="MEQ4484530.1"/>
    <property type="molecule type" value="Genomic_DNA"/>
</dbReference>
<organism evidence="1 2">
    <name type="scientific">Cohnella silvisoli</name>
    <dbReference type="NCBI Taxonomy" id="2873699"/>
    <lineage>
        <taxon>Bacteria</taxon>
        <taxon>Bacillati</taxon>
        <taxon>Bacillota</taxon>
        <taxon>Bacilli</taxon>
        <taxon>Bacillales</taxon>
        <taxon>Paenibacillaceae</taxon>
        <taxon>Cohnella</taxon>
    </lineage>
</organism>
<accession>A0ABV1KWP0</accession>
<evidence type="ECO:0000313" key="2">
    <source>
        <dbReference type="Proteomes" id="UP001493487"/>
    </source>
</evidence>
<proteinExistence type="predicted"/>
<dbReference type="Proteomes" id="UP001493487">
    <property type="component" value="Unassembled WGS sequence"/>
</dbReference>
<dbReference type="InterPro" id="IPR010106">
    <property type="entry name" value="RpnA"/>
</dbReference>
<dbReference type="PANTHER" id="PTHR41317">
    <property type="entry name" value="PD-(D_E)XK NUCLEASE FAMILY TRANSPOSASE"/>
    <property type="match status" value="1"/>
</dbReference>
<reference evidence="1 2" key="1">
    <citation type="journal article" date="2023" name="Genome Announc.">
        <title>Pan-Genome Analyses of the Genus Cohnella and Proposal of the Novel Species Cohnella silvisoli sp. nov., Isolated from Forest Soil.</title>
        <authorList>
            <person name="Wang C."/>
            <person name="Mao L."/>
            <person name="Bao G."/>
            <person name="Zhu H."/>
        </authorList>
    </citation>
    <scope>NUCLEOTIDE SEQUENCE [LARGE SCALE GENOMIC DNA]</scope>
    <source>
        <strain evidence="1 2">NL03-T5-1</strain>
    </source>
</reference>
<dbReference type="RefSeq" id="WP_232186870.1">
    <property type="nucleotide sequence ID" value="NZ_JAIOAP010000010.1"/>
</dbReference>
<dbReference type="Pfam" id="PF12784">
    <property type="entry name" value="PDDEXK_2"/>
    <property type="match status" value="1"/>
</dbReference>
<dbReference type="PANTHER" id="PTHR41317:SF1">
    <property type="entry name" value="PD-(D_E)XK NUCLEASE FAMILY TRANSPOSASE"/>
    <property type="match status" value="1"/>
</dbReference>
<keyword evidence="2" id="KW-1185">Reference proteome</keyword>
<protein>
    <submittedName>
        <fullName evidence="1">Rpn family recombination-promoting nuclease/putative transposase</fullName>
    </submittedName>
</protein>
<comment type="caution">
    <text evidence="1">The sequence shown here is derived from an EMBL/GenBank/DDBJ whole genome shotgun (WGS) entry which is preliminary data.</text>
</comment>
<sequence length="133" mass="15219">MANYRLKPKNDFIFGRLFGEEESKESLIALLNAILRQEKQEQIVDLTVIENKQLKKIMFDEKTGRLDIRADLASGEQINIEMQVVNQYNMIKRTLFYLTKLFVDSIKVGEPGADGVGSSYFEDGREIGVAKQQ</sequence>